<gene>
    <name evidence="2" type="ORF">TQ35_010350</name>
</gene>
<accession>A0AAE3FM33</accession>
<keyword evidence="1" id="KW-1133">Transmembrane helix</keyword>
<evidence type="ECO:0000313" key="2">
    <source>
        <dbReference type="EMBL" id="MCL7344956.1"/>
    </source>
</evidence>
<evidence type="ECO:0000256" key="1">
    <source>
        <dbReference type="SAM" id="Phobius"/>
    </source>
</evidence>
<dbReference type="EMBL" id="JZWS02000088">
    <property type="protein sequence ID" value="MCL7344956.1"/>
    <property type="molecule type" value="Genomic_DNA"/>
</dbReference>
<organism evidence="2">
    <name type="scientific">Candidatus Aramenus sulfurataquae</name>
    <dbReference type="NCBI Taxonomy" id="1326980"/>
    <lineage>
        <taxon>Archaea</taxon>
        <taxon>Thermoproteota</taxon>
        <taxon>Thermoprotei</taxon>
        <taxon>Sulfolobales</taxon>
        <taxon>Sulfolobaceae</taxon>
        <taxon>Candidatus Aramenus</taxon>
    </lineage>
</organism>
<protein>
    <submittedName>
        <fullName evidence="2">Uncharacterized protein</fullName>
    </submittedName>
</protein>
<reference evidence="2" key="1">
    <citation type="submission" date="2022-05" db="EMBL/GenBank/DDBJ databases">
        <title>Metagenome Sequencing of an Archaeal-Dominated Microbial Community from a Hot Spring at the Los Azufres Geothermal Field, Mexico.</title>
        <authorList>
            <person name="Marin-Paredes R."/>
            <person name="Martinez-Romero E."/>
            <person name="Servin-Garciduenas L.E."/>
        </authorList>
    </citation>
    <scope>NUCLEOTIDE SEQUENCE</scope>
    <source>
        <strain evidence="2">AZ1-454</strain>
    </source>
</reference>
<feature type="transmembrane region" description="Helical" evidence="1">
    <location>
        <begin position="32"/>
        <end position="55"/>
    </location>
</feature>
<sequence length="62" mass="6927">MGRLSLSLSTPRGQLSQLLQRVLQLLQQSTTFWVYGNSSTSYVASLLVLSTLWMLRARGGRV</sequence>
<keyword evidence="1" id="KW-0472">Membrane</keyword>
<comment type="caution">
    <text evidence="2">The sequence shown here is derived from an EMBL/GenBank/DDBJ whole genome shotgun (WGS) entry which is preliminary data.</text>
</comment>
<dbReference type="AlphaFoldDB" id="A0AAE3FM33"/>
<proteinExistence type="predicted"/>
<name>A0AAE3FM33_9CREN</name>
<keyword evidence="1" id="KW-0812">Transmembrane</keyword>